<keyword evidence="2" id="KW-1185">Reference proteome</keyword>
<dbReference type="EMBL" id="KN831950">
    <property type="protein sequence ID" value="KIO11113.1"/>
    <property type="molecule type" value="Genomic_DNA"/>
</dbReference>
<dbReference type="HOGENOM" id="CLU_2229585_0_0_1"/>
<reference evidence="2" key="2">
    <citation type="submission" date="2015-01" db="EMBL/GenBank/DDBJ databases">
        <title>Evolutionary Origins and Diversification of the Mycorrhizal Mutualists.</title>
        <authorList>
            <consortium name="DOE Joint Genome Institute"/>
            <consortium name="Mycorrhizal Genomics Consortium"/>
            <person name="Kohler A."/>
            <person name="Kuo A."/>
            <person name="Nagy L.G."/>
            <person name="Floudas D."/>
            <person name="Copeland A."/>
            <person name="Barry K.W."/>
            <person name="Cichocki N."/>
            <person name="Veneault-Fourrey C."/>
            <person name="LaButti K."/>
            <person name="Lindquist E.A."/>
            <person name="Lipzen A."/>
            <person name="Lundell T."/>
            <person name="Morin E."/>
            <person name="Murat C."/>
            <person name="Riley R."/>
            <person name="Ohm R."/>
            <person name="Sun H."/>
            <person name="Tunlid A."/>
            <person name="Henrissat B."/>
            <person name="Grigoriev I.V."/>
            <person name="Hibbett D.S."/>
            <person name="Martin F."/>
        </authorList>
    </citation>
    <scope>NUCLEOTIDE SEQUENCE [LARGE SCALE GENOMIC DNA]</scope>
    <source>
        <strain evidence="2">Marx 270</strain>
    </source>
</reference>
<proteinExistence type="predicted"/>
<evidence type="ECO:0000313" key="2">
    <source>
        <dbReference type="Proteomes" id="UP000054217"/>
    </source>
</evidence>
<dbReference type="InParanoid" id="A0A0C3JPH7"/>
<sequence>MWLHTVVSEQGSPQSISAPFRLMCVLRIHHLPRYLIVVRVAIGLHGGNVLRRTSEGVYTMEKRHGRMGVSRKRVATHTTDRQLEQSRTRTWGRRVLSIWIVTDNG</sequence>
<accession>A0A0C3JPH7</accession>
<gene>
    <name evidence="1" type="ORF">M404DRAFT_832990</name>
</gene>
<dbReference type="Proteomes" id="UP000054217">
    <property type="component" value="Unassembled WGS sequence"/>
</dbReference>
<evidence type="ECO:0000313" key="1">
    <source>
        <dbReference type="EMBL" id="KIO11113.1"/>
    </source>
</evidence>
<name>A0A0C3JPH7_PISTI</name>
<dbReference type="AlphaFoldDB" id="A0A0C3JPH7"/>
<protein>
    <submittedName>
        <fullName evidence="1">Uncharacterized protein</fullName>
    </submittedName>
</protein>
<reference evidence="1 2" key="1">
    <citation type="submission" date="2014-04" db="EMBL/GenBank/DDBJ databases">
        <authorList>
            <consortium name="DOE Joint Genome Institute"/>
            <person name="Kuo A."/>
            <person name="Kohler A."/>
            <person name="Costa M.D."/>
            <person name="Nagy L.G."/>
            <person name="Floudas D."/>
            <person name="Copeland A."/>
            <person name="Barry K.W."/>
            <person name="Cichocki N."/>
            <person name="Veneault-Fourrey C."/>
            <person name="LaButti K."/>
            <person name="Lindquist E.A."/>
            <person name="Lipzen A."/>
            <person name="Lundell T."/>
            <person name="Morin E."/>
            <person name="Murat C."/>
            <person name="Sun H."/>
            <person name="Tunlid A."/>
            <person name="Henrissat B."/>
            <person name="Grigoriev I.V."/>
            <person name="Hibbett D.S."/>
            <person name="Martin F."/>
            <person name="Nordberg H.P."/>
            <person name="Cantor M.N."/>
            <person name="Hua S.X."/>
        </authorList>
    </citation>
    <scope>NUCLEOTIDE SEQUENCE [LARGE SCALE GENOMIC DNA]</scope>
    <source>
        <strain evidence="1 2">Marx 270</strain>
    </source>
</reference>
<organism evidence="1 2">
    <name type="scientific">Pisolithus tinctorius Marx 270</name>
    <dbReference type="NCBI Taxonomy" id="870435"/>
    <lineage>
        <taxon>Eukaryota</taxon>
        <taxon>Fungi</taxon>
        <taxon>Dikarya</taxon>
        <taxon>Basidiomycota</taxon>
        <taxon>Agaricomycotina</taxon>
        <taxon>Agaricomycetes</taxon>
        <taxon>Agaricomycetidae</taxon>
        <taxon>Boletales</taxon>
        <taxon>Sclerodermatineae</taxon>
        <taxon>Pisolithaceae</taxon>
        <taxon>Pisolithus</taxon>
    </lineage>
</organism>